<dbReference type="SUPFAM" id="SSF52172">
    <property type="entry name" value="CheY-like"/>
    <property type="match status" value="1"/>
</dbReference>
<dbReference type="Pfam" id="PF00072">
    <property type="entry name" value="Response_reg"/>
    <property type="match status" value="1"/>
</dbReference>
<evidence type="ECO:0000313" key="8">
    <source>
        <dbReference type="EMBL" id="MFD0925339.1"/>
    </source>
</evidence>
<feature type="domain" description="HTH luxR-type" evidence="6">
    <location>
        <begin position="157"/>
        <end position="222"/>
    </location>
</feature>
<evidence type="ECO:0000313" key="9">
    <source>
        <dbReference type="Proteomes" id="UP001597068"/>
    </source>
</evidence>
<dbReference type="CDD" id="cd06170">
    <property type="entry name" value="LuxR_C_like"/>
    <property type="match status" value="1"/>
</dbReference>
<evidence type="ECO:0000256" key="1">
    <source>
        <dbReference type="ARBA" id="ARBA00022553"/>
    </source>
</evidence>
<gene>
    <name evidence="8" type="ORF">ACFQ04_06265</name>
</gene>
<dbReference type="SMART" id="SM00421">
    <property type="entry name" value="HTH_LUXR"/>
    <property type="match status" value="1"/>
</dbReference>
<dbReference type="PROSITE" id="PS50110">
    <property type="entry name" value="RESPONSE_REGULATORY"/>
    <property type="match status" value="1"/>
</dbReference>
<protein>
    <submittedName>
        <fullName evidence="8">Response regulator</fullName>
    </submittedName>
</protein>
<name>A0ABW3G541_9NOCA</name>
<keyword evidence="9" id="KW-1185">Reference proteome</keyword>
<feature type="domain" description="Response regulatory" evidence="7">
    <location>
        <begin position="11"/>
        <end position="127"/>
    </location>
</feature>
<proteinExistence type="predicted"/>
<dbReference type="InterPro" id="IPR058245">
    <property type="entry name" value="NreC/VraR/RcsB-like_REC"/>
</dbReference>
<accession>A0ABW3G541</accession>
<evidence type="ECO:0000259" key="6">
    <source>
        <dbReference type="PROSITE" id="PS50043"/>
    </source>
</evidence>
<sequence length="226" mass="23833">MSDGVVPQPIRVVVADDQATIRDALAAMLDLVADLSVVGTAADGAALVDLVAEHRPDVVLTDLRMPGMDGAEATRILLEASPDLPVVVLTTFDDDESIFRALDAGARGYLTKDANRHEIAAAIRAAAAGQAVLDRTVQQRLLAGAARSAASSPTPASSPELDALTVREREVLLHMADGSSNREIAKALYVSESTVKTHINNVFAKLSLRDRGQAIAFAHRHGLVSD</sequence>
<dbReference type="PRINTS" id="PR00038">
    <property type="entry name" value="HTHLUXR"/>
</dbReference>
<organism evidence="8 9">
    <name type="scientific">Williamsia deligens</name>
    <dbReference type="NCBI Taxonomy" id="321325"/>
    <lineage>
        <taxon>Bacteria</taxon>
        <taxon>Bacillati</taxon>
        <taxon>Actinomycetota</taxon>
        <taxon>Actinomycetes</taxon>
        <taxon>Mycobacteriales</taxon>
        <taxon>Nocardiaceae</taxon>
        <taxon>Williamsia</taxon>
    </lineage>
</organism>
<evidence type="ECO:0000256" key="2">
    <source>
        <dbReference type="ARBA" id="ARBA00023015"/>
    </source>
</evidence>
<dbReference type="PROSITE" id="PS00622">
    <property type="entry name" value="HTH_LUXR_1"/>
    <property type="match status" value="1"/>
</dbReference>
<dbReference type="SMART" id="SM00448">
    <property type="entry name" value="REC"/>
    <property type="match status" value="1"/>
</dbReference>
<keyword evidence="2" id="KW-0805">Transcription regulation</keyword>
<feature type="modified residue" description="4-aspartylphosphate" evidence="5">
    <location>
        <position position="62"/>
    </location>
</feature>
<dbReference type="Gene3D" id="3.40.50.2300">
    <property type="match status" value="1"/>
</dbReference>
<dbReference type="InterPro" id="IPR001789">
    <property type="entry name" value="Sig_transdc_resp-reg_receiver"/>
</dbReference>
<reference evidence="9" key="1">
    <citation type="journal article" date="2019" name="Int. J. Syst. Evol. Microbiol.">
        <title>The Global Catalogue of Microorganisms (GCM) 10K type strain sequencing project: providing services to taxonomists for standard genome sequencing and annotation.</title>
        <authorList>
            <consortium name="The Broad Institute Genomics Platform"/>
            <consortium name="The Broad Institute Genome Sequencing Center for Infectious Disease"/>
            <person name="Wu L."/>
            <person name="Ma J."/>
        </authorList>
    </citation>
    <scope>NUCLEOTIDE SEQUENCE [LARGE SCALE GENOMIC DNA]</scope>
    <source>
        <strain evidence="9">CCUG 50873</strain>
    </source>
</reference>
<dbReference type="CDD" id="cd17535">
    <property type="entry name" value="REC_NarL-like"/>
    <property type="match status" value="1"/>
</dbReference>
<evidence type="ECO:0000256" key="5">
    <source>
        <dbReference type="PROSITE-ProRule" id="PRU00169"/>
    </source>
</evidence>
<comment type="caution">
    <text evidence="8">The sequence shown here is derived from an EMBL/GenBank/DDBJ whole genome shotgun (WGS) entry which is preliminary data.</text>
</comment>
<evidence type="ECO:0000259" key="7">
    <source>
        <dbReference type="PROSITE" id="PS50110"/>
    </source>
</evidence>
<keyword evidence="3" id="KW-0238">DNA-binding</keyword>
<dbReference type="PROSITE" id="PS50043">
    <property type="entry name" value="HTH_LUXR_2"/>
    <property type="match status" value="1"/>
</dbReference>
<dbReference type="InterPro" id="IPR011006">
    <property type="entry name" value="CheY-like_superfamily"/>
</dbReference>
<evidence type="ECO:0000256" key="3">
    <source>
        <dbReference type="ARBA" id="ARBA00023125"/>
    </source>
</evidence>
<dbReference type="Proteomes" id="UP001597068">
    <property type="component" value="Unassembled WGS sequence"/>
</dbReference>
<evidence type="ECO:0000256" key="4">
    <source>
        <dbReference type="ARBA" id="ARBA00023163"/>
    </source>
</evidence>
<keyword evidence="1 5" id="KW-0597">Phosphoprotein</keyword>
<dbReference type="PANTHER" id="PTHR43214">
    <property type="entry name" value="TWO-COMPONENT RESPONSE REGULATOR"/>
    <property type="match status" value="1"/>
</dbReference>
<dbReference type="Pfam" id="PF00196">
    <property type="entry name" value="GerE"/>
    <property type="match status" value="1"/>
</dbReference>
<dbReference type="InterPro" id="IPR000792">
    <property type="entry name" value="Tscrpt_reg_LuxR_C"/>
</dbReference>
<dbReference type="EMBL" id="JBHTIL010000001">
    <property type="protein sequence ID" value="MFD0925339.1"/>
    <property type="molecule type" value="Genomic_DNA"/>
</dbReference>
<dbReference type="InterPro" id="IPR039420">
    <property type="entry name" value="WalR-like"/>
</dbReference>
<dbReference type="PANTHER" id="PTHR43214:SF24">
    <property type="entry name" value="TRANSCRIPTIONAL REGULATORY PROTEIN NARL-RELATED"/>
    <property type="match status" value="1"/>
</dbReference>
<keyword evidence="4" id="KW-0804">Transcription</keyword>
<dbReference type="RefSeq" id="WP_253646702.1">
    <property type="nucleotide sequence ID" value="NZ_BAAAMO010000002.1"/>
</dbReference>